<dbReference type="EMBL" id="JAQOSO010000079">
    <property type="protein sequence ID" value="MDJ1175258.1"/>
    <property type="molecule type" value="Genomic_DNA"/>
</dbReference>
<dbReference type="Proteomes" id="UP001235849">
    <property type="component" value="Unassembled WGS sequence"/>
</dbReference>
<comment type="caution">
    <text evidence="1">The sequence shown here is derived from an EMBL/GenBank/DDBJ whole genome shotgun (WGS) entry which is preliminary data.</text>
</comment>
<evidence type="ECO:0000313" key="1">
    <source>
        <dbReference type="EMBL" id="MDJ1175258.1"/>
    </source>
</evidence>
<protein>
    <submittedName>
        <fullName evidence="1">Uncharacterized protein</fullName>
    </submittedName>
</protein>
<reference evidence="1 2" key="1">
    <citation type="submission" date="2023-01" db="EMBL/GenBank/DDBJ databases">
        <title>Novel diversity within Roseofilum (Cyanobacteria; Desertifilaceae) from marine benthic mats with descriptions of four novel species.</title>
        <authorList>
            <person name="Wang Y."/>
            <person name="Berthold D.E."/>
            <person name="Hu J."/>
            <person name="Lefler F.W."/>
            <person name="Laughinghouse H.D. IV."/>
        </authorList>
    </citation>
    <scope>NUCLEOTIDE SEQUENCE [LARGE SCALE GENOMIC DNA]</scope>
    <source>
        <strain evidence="1 2">BLCC-M114</strain>
    </source>
</reference>
<dbReference type="RefSeq" id="WP_283767562.1">
    <property type="nucleotide sequence ID" value="NZ_JAQOSO010000079.1"/>
</dbReference>
<name>A0ABT7B7V3_9CYAN</name>
<accession>A0ABT7B7V3</accession>
<proteinExistence type="predicted"/>
<organism evidence="1 2">
    <name type="scientific">Roseofilum capinflatum BLCC-M114</name>
    <dbReference type="NCBI Taxonomy" id="3022440"/>
    <lineage>
        <taxon>Bacteria</taxon>
        <taxon>Bacillati</taxon>
        <taxon>Cyanobacteriota</taxon>
        <taxon>Cyanophyceae</taxon>
        <taxon>Desertifilales</taxon>
        <taxon>Desertifilaceae</taxon>
        <taxon>Roseofilum</taxon>
        <taxon>Roseofilum capinflatum</taxon>
    </lineage>
</organism>
<evidence type="ECO:0000313" key="2">
    <source>
        <dbReference type="Proteomes" id="UP001235849"/>
    </source>
</evidence>
<keyword evidence="2" id="KW-1185">Reference proteome</keyword>
<gene>
    <name evidence="1" type="ORF">PMG25_14270</name>
</gene>
<sequence>MALIGVSFTVSSSPKPFPEIAQTAKNLTPPRLLNAAELGWVERNLFLPDRQIIIDQSFWLGLRDVGEVAFVATEFQNSLEFHVMQTNGEVMHTLPANTHAESWIFSELKAVSFQEIDFDGSEPDVIVIAEYIIGAGPRGDETFPVTTVYFNQGRRFTTDPELNQLLTERGVRTIAEAEDILRGELMFLP</sequence>